<feature type="non-terminal residue" evidence="1">
    <location>
        <position position="81"/>
    </location>
</feature>
<comment type="caution">
    <text evidence="1">The sequence shown here is derived from an EMBL/GenBank/DDBJ whole genome shotgun (WGS) entry which is preliminary data.</text>
</comment>
<dbReference type="OrthoDB" id="2289561at2759"/>
<proteinExistence type="predicted"/>
<reference evidence="1 2" key="1">
    <citation type="journal article" date="2018" name="MBio">
        <title>Comparative Genomics Reveals the Core Gene Toolbox for the Fungus-Insect Symbiosis.</title>
        <authorList>
            <person name="Wang Y."/>
            <person name="Stata M."/>
            <person name="Wang W."/>
            <person name="Stajich J.E."/>
            <person name="White M.M."/>
            <person name="Moncalvo J.M."/>
        </authorList>
    </citation>
    <scope>NUCLEOTIDE SEQUENCE [LARGE SCALE GENOMIC DNA]</scope>
    <source>
        <strain evidence="1 2">SC-DP-2</strain>
    </source>
</reference>
<organism evidence="1 2">
    <name type="scientific">Smittium megazygosporum</name>
    <dbReference type="NCBI Taxonomy" id="133381"/>
    <lineage>
        <taxon>Eukaryota</taxon>
        <taxon>Fungi</taxon>
        <taxon>Fungi incertae sedis</taxon>
        <taxon>Zoopagomycota</taxon>
        <taxon>Kickxellomycotina</taxon>
        <taxon>Harpellomycetes</taxon>
        <taxon>Harpellales</taxon>
        <taxon>Legeriomycetaceae</taxon>
        <taxon>Smittium</taxon>
    </lineage>
</organism>
<keyword evidence="2" id="KW-1185">Reference proteome</keyword>
<dbReference type="AlphaFoldDB" id="A0A2T9ZAH5"/>
<accession>A0A2T9ZAH5</accession>
<dbReference type="Proteomes" id="UP000245609">
    <property type="component" value="Unassembled WGS sequence"/>
</dbReference>
<gene>
    <name evidence="1" type="ORF">BB560_004013</name>
</gene>
<protein>
    <submittedName>
        <fullName evidence="1">Uncharacterized protein</fullName>
    </submittedName>
</protein>
<sequence length="81" mass="9539">MDNGELMDLVNGDRLKYYYHSNRMIPELQTSGLRPTLRKFREHRAFILESHLQNTLYWLSPTSSSTLFNHDTRSGTPDFYG</sequence>
<name>A0A2T9ZAH5_9FUNG</name>
<dbReference type="EMBL" id="MBFS01000986">
    <property type="protein sequence ID" value="PVV01565.1"/>
    <property type="molecule type" value="Genomic_DNA"/>
</dbReference>
<evidence type="ECO:0000313" key="2">
    <source>
        <dbReference type="Proteomes" id="UP000245609"/>
    </source>
</evidence>
<evidence type="ECO:0000313" key="1">
    <source>
        <dbReference type="EMBL" id="PVV01565.1"/>
    </source>
</evidence>